<dbReference type="PROSITE" id="PS50600">
    <property type="entry name" value="ULP_PROTEASE"/>
    <property type="match status" value="1"/>
</dbReference>
<feature type="region of interest" description="Disordered" evidence="5">
    <location>
        <begin position="123"/>
        <end position="206"/>
    </location>
</feature>
<evidence type="ECO:0000256" key="4">
    <source>
        <dbReference type="ARBA" id="ARBA00022807"/>
    </source>
</evidence>
<proteinExistence type="inferred from homology"/>
<dbReference type="InterPro" id="IPR003653">
    <property type="entry name" value="Peptidase_C48_C"/>
</dbReference>
<dbReference type="PANTHER" id="PTHR12606">
    <property type="entry name" value="SENTRIN/SUMO-SPECIFIC PROTEASE"/>
    <property type="match status" value="1"/>
</dbReference>
<feature type="region of interest" description="Disordered" evidence="5">
    <location>
        <begin position="23"/>
        <end position="71"/>
    </location>
</feature>
<evidence type="ECO:0000313" key="7">
    <source>
        <dbReference type="Ensembl" id="ENSCPIP00010018364.1"/>
    </source>
</evidence>
<feature type="domain" description="Ubiquitin-like protease family profile" evidence="6">
    <location>
        <begin position="239"/>
        <end position="403"/>
    </location>
</feature>
<dbReference type="SUPFAM" id="SSF54001">
    <property type="entry name" value="Cysteine proteinases"/>
    <property type="match status" value="1"/>
</dbReference>
<dbReference type="GO" id="GO:0016929">
    <property type="term" value="F:deSUMOylase activity"/>
    <property type="evidence" value="ECO:0007669"/>
    <property type="project" value="TreeGrafter"/>
</dbReference>
<evidence type="ECO:0000256" key="5">
    <source>
        <dbReference type="SAM" id="MobiDB-lite"/>
    </source>
</evidence>
<comment type="similarity">
    <text evidence="1">Belongs to the peptidase C48 family.</text>
</comment>
<evidence type="ECO:0000259" key="6">
    <source>
        <dbReference type="PROSITE" id="PS50600"/>
    </source>
</evidence>
<keyword evidence="2" id="KW-0645">Protease</keyword>
<dbReference type="InterPro" id="IPR038765">
    <property type="entry name" value="Papain-like_cys_pep_sf"/>
</dbReference>
<name>A0A8C3M168_CHRPC</name>
<reference evidence="7" key="2">
    <citation type="submission" date="2025-09" db="UniProtKB">
        <authorList>
            <consortium name="Ensembl"/>
        </authorList>
    </citation>
    <scope>IDENTIFICATION</scope>
</reference>
<dbReference type="Gene3D" id="3.40.395.10">
    <property type="entry name" value="Adenoviral Proteinase, Chain A"/>
    <property type="match status" value="1"/>
</dbReference>
<feature type="compositionally biased region" description="Basic and acidic residues" evidence="5">
    <location>
        <begin position="140"/>
        <end position="174"/>
    </location>
</feature>
<dbReference type="GO" id="GO:0006508">
    <property type="term" value="P:proteolysis"/>
    <property type="evidence" value="ECO:0007669"/>
    <property type="project" value="UniProtKB-KW"/>
</dbReference>
<keyword evidence="8" id="KW-1185">Reference proteome</keyword>
<dbReference type="Ensembl" id="ENSCPIT00010021839.1">
    <property type="protein sequence ID" value="ENSCPIP00010018364.1"/>
    <property type="gene ID" value="ENSCPIG00010014663.1"/>
</dbReference>
<dbReference type="AlphaFoldDB" id="A0A8C3M168"/>
<dbReference type="GO" id="GO:0016926">
    <property type="term" value="P:protein desumoylation"/>
    <property type="evidence" value="ECO:0007669"/>
    <property type="project" value="TreeGrafter"/>
</dbReference>
<accession>A0A8C3M168</accession>
<evidence type="ECO:0000256" key="1">
    <source>
        <dbReference type="ARBA" id="ARBA00005234"/>
    </source>
</evidence>
<feature type="compositionally biased region" description="Basic and acidic residues" evidence="5">
    <location>
        <begin position="193"/>
        <end position="206"/>
    </location>
</feature>
<dbReference type="Pfam" id="PF02902">
    <property type="entry name" value="Peptidase_C48"/>
    <property type="match status" value="1"/>
</dbReference>
<keyword evidence="4" id="KW-0788">Thiol protease</keyword>
<reference evidence="7" key="1">
    <citation type="submission" date="2025-08" db="UniProtKB">
        <authorList>
            <consortium name="Ensembl"/>
        </authorList>
    </citation>
    <scope>IDENTIFICATION</scope>
</reference>
<dbReference type="Proteomes" id="UP000694543">
    <property type="component" value="Unplaced"/>
</dbReference>
<evidence type="ECO:0000313" key="8">
    <source>
        <dbReference type="Proteomes" id="UP000694543"/>
    </source>
</evidence>
<evidence type="ECO:0000256" key="3">
    <source>
        <dbReference type="ARBA" id="ARBA00022801"/>
    </source>
</evidence>
<sequence length="433" mass="50451">MPFESDDYFDRVTLALSPVTVPQLSNYYTEPTADDTLTPRPPVEDEEPKPSTSGIGKTGKPWRTVEEDVQREEKEKYKQLLKLLKDKYAKYRHTPKPTSCNVEIYYKESLSAVTFLEEQKCGGDASKVLTPKTGGSSPRHSPEREESSYCIPAEKEGKGREERQPRAGRQRGDEVPEDASSELRPAPVLPRPSVRDEEEKKLPKSRERFPPLTEAMEREIKAALGEGKPDEIMSSAFKLRLTREDIQTLNNHQWLNDEVINFYMNLLMERGKKENYPSVYAFSTFFYPRLLSEGYKAVKRWTRNVNLFKQHIILVPIHLTSHWTLVVVDIRKKTITYFDSFGKKGDKICEAVFQYLQEESWEKHKVKLSFSEWTLYSMESHEIPQQLNGSDCGVFMCKYADYVCRDKPITFTEKDMPYFRKKMVWEIIHQQLL</sequence>
<dbReference type="GO" id="GO:0080090">
    <property type="term" value="P:regulation of primary metabolic process"/>
    <property type="evidence" value="ECO:0007669"/>
    <property type="project" value="UniProtKB-ARBA"/>
</dbReference>
<dbReference type="FunFam" id="3.40.395.10:FF:000001">
    <property type="entry name" value="Sentrin-specific protease 1"/>
    <property type="match status" value="1"/>
</dbReference>
<protein>
    <submittedName>
        <fullName evidence="7">SUMO specific peptidase 2</fullName>
    </submittedName>
</protein>
<keyword evidence="3" id="KW-0378">Hydrolase</keyword>
<dbReference type="GO" id="GO:0060255">
    <property type="term" value="P:regulation of macromolecule metabolic process"/>
    <property type="evidence" value="ECO:0007669"/>
    <property type="project" value="UniProtKB-ARBA"/>
</dbReference>
<dbReference type="GO" id="GO:0005634">
    <property type="term" value="C:nucleus"/>
    <property type="evidence" value="ECO:0007669"/>
    <property type="project" value="TreeGrafter"/>
</dbReference>
<evidence type="ECO:0000256" key="2">
    <source>
        <dbReference type="ARBA" id="ARBA00022670"/>
    </source>
</evidence>
<organism evidence="7 8">
    <name type="scientific">Chrysolophus pictus</name>
    <name type="common">Golden pheasant</name>
    <name type="synonym">Phasianus pictus</name>
    <dbReference type="NCBI Taxonomy" id="9089"/>
    <lineage>
        <taxon>Eukaryota</taxon>
        <taxon>Metazoa</taxon>
        <taxon>Chordata</taxon>
        <taxon>Craniata</taxon>
        <taxon>Vertebrata</taxon>
        <taxon>Euteleostomi</taxon>
        <taxon>Archelosauria</taxon>
        <taxon>Archosauria</taxon>
        <taxon>Dinosauria</taxon>
        <taxon>Saurischia</taxon>
        <taxon>Theropoda</taxon>
        <taxon>Coelurosauria</taxon>
        <taxon>Aves</taxon>
        <taxon>Neognathae</taxon>
        <taxon>Galloanserae</taxon>
        <taxon>Galliformes</taxon>
        <taxon>Phasianidae</taxon>
        <taxon>Phasianinae</taxon>
        <taxon>Chrysolophus</taxon>
    </lineage>
</organism>
<dbReference type="PANTHER" id="PTHR12606:SF11">
    <property type="entry name" value="SENTRIN-SPECIFIC PROTEASE 2"/>
    <property type="match status" value="1"/>
</dbReference>